<name>A0ABR2UKJ2_9PEZI</name>
<feature type="compositionally biased region" description="Basic and acidic residues" evidence="3">
    <location>
        <begin position="154"/>
        <end position="164"/>
    </location>
</feature>
<comment type="caution">
    <text evidence="5">The sequence shown here is derived from an EMBL/GenBank/DDBJ whole genome shotgun (WGS) entry which is preliminary data.</text>
</comment>
<sequence length="367" mass="41836">MAEGQSLQDEQKYVYYHEGGIPGRRPILTGAAAKPAFTEIPRIDLSRIYSEGIADRKALAAEIDVAFTNIGFFYAVNHGVEMNYITDIFAAMRRYFSLPEEVKVEAHSRKNHKFRGYEPMFSTKLDPSTRGDLKEGFLMGEDALDPEQDAPESAVERQKPEGHRNQWPGHPEAAFWREAIYRYHTRLRVFAKRLLGIFALALGLDEAHFDGVTKFPLTNIRALHYPPQDQDDDVGIGAHTDFVFFTLLCQQETARPALEVLNGNGIWVHAHPDQASFVVNVGDFLKFFTGGLWQSTVHRVRNRTGEERYSIPFFYSPDEDGVVEPLEKFKEPGKTYETFTAGEYFERRLQIDRRTADNGEKNAVATY</sequence>
<evidence type="ECO:0000256" key="1">
    <source>
        <dbReference type="ARBA" id="ARBA00008056"/>
    </source>
</evidence>
<dbReference type="InterPro" id="IPR050231">
    <property type="entry name" value="Iron_ascorbate_oxido_reductase"/>
</dbReference>
<dbReference type="InterPro" id="IPR044861">
    <property type="entry name" value="IPNS-like_FE2OG_OXY"/>
</dbReference>
<dbReference type="SUPFAM" id="SSF51197">
    <property type="entry name" value="Clavaminate synthase-like"/>
    <property type="match status" value="1"/>
</dbReference>
<evidence type="ECO:0000256" key="3">
    <source>
        <dbReference type="SAM" id="MobiDB-lite"/>
    </source>
</evidence>
<dbReference type="Pfam" id="PF14226">
    <property type="entry name" value="DIOX_N"/>
    <property type="match status" value="1"/>
</dbReference>
<keyword evidence="2" id="KW-0479">Metal-binding</keyword>
<reference evidence="5 6" key="1">
    <citation type="journal article" date="2024" name="J. Plant Pathol.">
        <title>Sequence and assembly of the genome of Seiridium unicorne, isolate CBS 538.82, causal agent of cypress canker disease.</title>
        <authorList>
            <person name="Scali E."/>
            <person name="Rocca G.D."/>
            <person name="Danti R."/>
            <person name="Garbelotto M."/>
            <person name="Barberini S."/>
            <person name="Baroncelli R."/>
            <person name="Emiliani G."/>
        </authorList>
    </citation>
    <scope>NUCLEOTIDE SEQUENCE [LARGE SCALE GENOMIC DNA]</scope>
    <source>
        <strain evidence="5 6">BM-138-508</strain>
    </source>
</reference>
<dbReference type="InterPro" id="IPR005123">
    <property type="entry name" value="Oxoglu/Fe-dep_dioxygenase_dom"/>
</dbReference>
<keyword evidence="2" id="KW-0560">Oxidoreductase</keyword>
<evidence type="ECO:0000313" key="6">
    <source>
        <dbReference type="Proteomes" id="UP001408356"/>
    </source>
</evidence>
<keyword evidence="2" id="KW-0408">Iron</keyword>
<dbReference type="EMBL" id="JARVKF010000420">
    <property type="protein sequence ID" value="KAK9414966.1"/>
    <property type="molecule type" value="Genomic_DNA"/>
</dbReference>
<dbReference type="PRINTS" id="PR00682">
    <property type="entry name" value="IPNSYNTHASE"/>
</dbReference>
<dbReference type="PROSITE" id="PS51471">
    <property type="entry name" value="FE2OG_OXY"/>
    <property type="match status" value="1"/>
</dbReference>
<dbReference type="InterPro" id="IPR027443">
    <property type="entry name" value="IPNS-like_sf"/>
</dbReference>
<dbReference type="Pfam" id="PF03171">
    <property type="entry name" value="2OG-FeII_Oxy"/>
    <property type="match status" value="1"/>
</dbReference>
<organism evidence="5 6">
    <name type="scientific">Seiridium unicorne</name>
    <dbReference type="NCBI Taxonomy" id="138068"/>
    <lineage>
        <taxon>Eukaryota</taxon>
        <taxon>Fungi</taxon>
        <taxon>Dikarya</taxon>
        <taxon>Ascomycota</taxon>
        <taxon>Pezizomycotina</taxon>
        <taxon>Sordariomycetes</taxon>
        <taxon>Xylariomycetidae</taxon>
        <taxon>Amphisphaeriales</taxon>
        <taxon>Sporocadaceae</taxon>
        <taxon>Seiridium</taxon>
    </lineage>
</organism>
<comment type="similarity">
    <text evidence="1 2">Belongs to the iron/ascorbate-dependent oxidoreductase family.</text>
</comment>
<evidence type="ECO:0000256" key="2">
    <source>
        <dbReference type="RuleBase" id="RU003682"/>
    </source>
</evidence>
<protein>
    <submittedName>
        <fullName evidence="5">2OG-Fe(II) oxygenase</fullName>
    </submittedName>
</protein>
<keyword evidence="6" id="KW-1185">Reference proteome</keyword>
<accession>A0ABR2UKJ2</accession>
<dbReference type="InterPro" id="IPR026992">
    <property type="entry name" value="DIOX_N"/>
</dbReference>
<evidence type="ECO:0000259" key="4">
    <source>
        <dbReference type="PROSITE" id="PS51471"/>
    </source>
</evidence>
<dbReference type="PANTHER" id="PTHR47990">
    <property type="entry name" value="2-OXOGLUTARATE (2OG) AND FE(II)-DEPENDENT OXYGENASE SUPERFAMILY PROTEIN-RELATED"/>
    <property type="match status" value="1"/>
</dbReference>
<evidence type="ECO:0000313" key="5">
    <source>
        <dbReference type="EMBL" id="KAK9414966.1"/>
    </source>
</evidence>
<feature type="domain" description="Fe2OG dioxygenase" evidence="4">
    <location>
        <begin position="216"/>
        <end position="317"/>
    </location>
</feature>
<proteinExistence type="inferred from homology"/>
<dbReference type="Gene3D" id="2.60.120.330">
    <property type="entry name" value="B-lactam Antibiotic, Isopenicillin N Synthase, Chain"/>
    <property type="match status" value="1"/>
</dbReference>
<gene>
    <name evidence="5" type="ORF">SUNI508_10736</name>
</gene>
<feature type="region of interest" description="Disordered" evidence="3">
    <location>
        <begin position="143"/>
        <end position="168"/>
    </location>
</feature>
<dbReference type="Proteomes" id="UP001408356">
    <property type="component" value="Unassembled WGS sequence"/>
</dbReference>